<protein>
    <submittedName>
        <fullName evidence="2">Thioredoxin</fullName>
    </submittedName>
</protein>
<dbReference type="Pfam" id="PF00085">
    <property type="entry name" value="Thioredoxin"/>
    <property type="match status" value="1"/>
</dbReference>
<organism evidence="2">
    <name type="scientific">Hokovirus HKV1</name>
    <dbReference type="NCBI Taxonomy" id="1977638"/>
    <lineage>
        <taxon>Viruses</taxon>
        <taxon>Varidnaviria</taxon>
        <taxon>Bamfordvirae</taxon>
        <taxon>Nucleocytoviricota</taxon>
        <taxon>Megaviricetes</taxon>
        <taxon>Imitervirales</taxon>
        <taxon>Mimiviridae</taxon>
        <taxon>Klosneuvirinae</taxon>
        <taxon>Hokovirus</taxon>
    </lineage>
</organism>
<dbReference type="SUPFAM" id="SSF52833">
    <property type="entry name" value="Thioredoxin-like"/>
    <property type="match status" value="1"/>
</dbReference>
<sequence length="115" mass="13639">MFKLIETIEEFKDIILNNSKQYICINIGSSHCHTCELFLPNFESVSNMDKYNNIAFYKVNFDQVNLYDYNIKKFPTIMLFDKGNLISHYSQNICYDISTEKLEEYLGILYEDLCD</sequence>
<proteinExistence type="predicted"/>
<gene>
    <name evidence="2" type="ORF">Hokovirus_1_315</name>
</gene>
<feature type="domain" description="Thioredoxin" evidence="1">
    <location>
        <begin position="7"/>
        <end position="91"/>
    </location>
</feature>
<evidence type="ECO:0000313" key="2">
    <source>
        <dbReference type="EMBL" id="ARF10436.1"/>
    </source>
</evidence>
<evidence type="ECO:0000259" key="1">
    <source>
        <dbReference type="Pfam" id="PF00085"/>
    </source>
</evidence>
<dbReference type="InterPro" id="IPR013766">
    <property type="entry name" value="Thioredoxin_domain"/>
</dbReference>
<dbReference type="EMBL" id="KY684103">
    <property type="protein sequence ID" value="ARF10436.1"/>
    <property type="molecule type" value="Genomic_DNA"/>
</dbReference>
<dbReference type="Gene3D" id="3.40.30.10">
    <property type="entry name" value="Glutaredoxin"/>
    <property type="match status" value="1"/>
</dbReference>
<reference evidence="2" key="1">
    <citation type="journal article" date="2017" name="Science">
        <title>Giant viruses with an expanded complement of translation system components.</title>
        <authorList>
            <person name="Schulz F."/>
            <person name="Yutin N."/>
            <person name="Ivanova N.N."/>
            <person name="Ortega D.R."/>
            <person name="Lee T.K."/>
            <person name="Vierheilig J."/>
            <person name="Daims H."/>
            <person name="Horn M."/>
            <person name="Wagner M."/>
            <person name="Jensen G.J."/>
            <person name="Kyrpides N.C."/>
            <person name="Koonin E.V."/>
            <person name="Woyke T."/>
        </authorList>
    </citation>
    <scope>NUCLEOTIDE SEQUENCE</scope>
    <source>
        <strain evidence="2">HKV1</strain>
    </source>
</reference>
<name>A0A1V0SFD8_9VIRU</name>
<accession>A0A1V0SFD8</accession>
<dbReference type="CDD" id="cd02947">
    <property type="entry name" value="TRX_family"/>
    <property type="match status" value="1"/>
</dbReference>
<dbReference type="InterPro" id="IPR036249">
    <property type="entry name" value="Thioredoxin-like_sf"/>
</dbReference>